<keyword evidence="2" id="KW-1185">Reference proteome</keyword>
<dbReference type="EMBL" id="JAIKTU010000005">
    <property type="protein sequence ID" value="MBY0755417.1"/>
    <property type="molecule type" value="Genomic_DNA"/>
</dbReference>
<reference evidence="1 2" key="1">
    <citation type="journal article" date="2021" name="Cell Host Microbe">
        <title>in vivo commensal control of Clostridioides difficile virulence.</title>
        <authorList>
            <person name="Girinathan B.P."/>
            <person name="Dibenedetto N."/>
            <person name="Worley J.N."/>
            <person name="Peltier J."/>
            <person name="Arrieta-Ortiz M.L."/>
            <person name="Rupa Christinal Immanuel S."/>
            <person name="Lavin R."/>
            <person name="Delaney M.L."/>
            <person name="Cummins C."/>
            <person name="Hoffmann M."/>
            <person name="Luo Y."/>
            <person name="Gonzalez-Escalona N."/>
            <person name="Allard M."/>
            <person name="Onderdonk A.B."/>
            <person name="Gerber G.K."/>
            <person name="Sonenshein A.L."/>
            <person name="Baliga N."/>
            <person name="Dupuy B."/>
            <person name="Bry L."/>
        </authorList>
    </citation>
    <scope>NUCLEOTIDE SEQUENCE [LARGE SCALE GENOMIC DNA]</scope>
    <source>
        <strain evidence="1 2">DSM 599</strain>
    </source>
</reference>
<accession>A0ABS7KXZ7</accession>
<gene>
    <name evidence="1" type="ORF">K5V21_08100</name>
</gene>
<organism evidence="1 2">
    <name type="scientific">Clostridium sardiniense</name>
    <name type="common">Clostridium absonum</name>
    <dbReference type="NCBI Taxonomy" id="29369"/>
    <lineage>
        <taxon>Bacteria</taxon>
        <taxon>Bacillati</taxon>
        <taxon>Bacillota</taxon>
        <taxon>Clostridia</taxon>
        <taxon>Eubacteriales</taxon>
        <taxon>Clostridiaceae</taxon>
        <taxon>Clostridium</taxon>
    </lineage>
</organism>
<evidence type="ECO:0000313" key="1">
    <source>
        <dbReference type="EMBL" id="MBY0755417.1"/>
    </source>
</evidence>
<sequence>MLFFGKSKKSSIEDVIKLEELKLYKYDKFDNAKSSTDKDKNVLSFILKSKDINI</sequence>
<proteinExistence type="predicted"/>
<dbReference type="Proteomes" id="UP001299068">
    <property type="component" value="Unassembled WGS sequence"/>
</dbReference>
<protein>
    <submittedName>
        <fullName evidence="1">Uncharacterized protein</fullName>
    </submittedName>
</protein>
<comment type="caution">
    <text evidence="1">The sequence shown here is derived from an EMBL/GenBank/DDBJ whole genome shotgun (WGS) entry which is preliminary data.</text>
</comment>
<dbReference type="RefSeq" id="WP_221860679.1">
    <property type="nucleotide sequence ID" value="NZ_JAIKTU010000005.1"/>
</dbReference>
<name>A0ABS7KXZ7_CLOSR</name>
<evidence type="ECO:0000313" key="2">
    <source>
        <dbReference type="Proteomes" id="UP001299068"/>
    </source>
</evidence>